<keyword evidence="3 6" id="KW-0812">Transmembrane</keyword>
<dbReference type="RefSeq" id="XP_022928234.1">
    <property type="nucleotide sequence ID" value="XM_023072466.1"/>
</dbReference>
<name>A0A6J1EKA0_CUCMO</name>
<proteinExistence type="inferred from homology"/>
<dbReference type="CDD" id="cd13136">
    <property type="entry name" value="MATE_DinF_like"/>
    <property type="match status" value="1"/>
</dbReference>
<dbReference type="Pfam" id="PF01554">
    <property type="entry name" value="MatE"/>
    <property type="match status" value="2"/>
</dbReference>
<feature type="region of interest" description="Disordered" evidence="7">
    <location>
        <begin position="82"/>
        <end position="108"/>
    </location>
</feature>
<evidence type="ECO:0000256" key="1">
    <source>
        <dbReference type="ARBA" id="ARBA00004141"/>
    </source>
</evidence>
<organism evidence="8 9">
    <name type="scientific">Cucurbita moschata</name>
    <name type="common">Winter crookneck squash</name>
    <name type="synonym">Cucurbita pepo var. moschata</name>
    <dbReference type="NCBI Taxonomy" id="3662"/>
    <lineage>
        <taxon>Eukaryota</taxon>
        <taxon>Viridiplantae</taxon>
        <taxon>Streptophyta</taxon>
        <taxon>Embryophyta</taxon>
        <taxon>Tracheophyta</taxon>
        <taxon>Spermatophyta</taxon>
        <taxon>Magnoliopsida</taxon>
        <taxon>eudicotyledons</taxon>
        <taxon>Gunneridae</taxon>
        <taxon>Pentapetalae</taxon>
        <taxon>rosids</taxon>
        <taxon>fabids</taxon>
        <taxon>Cucurbitales</taxon>
        <taxon>Cucurbitaceae</taxon>
        <taxon>Cucurbiteae</taxon>
        <taxon>Cucurbita</taxon>
    </lineage>
</organism>
<dbReference type="PANTHER" id="PTHR42893">
    <property type="entry name" value="PROTEIN DETOXIFICATION 44, CHLOROPLASTIC-RELATED"/>
    <property type="match status" value="1"/>
</dbReference>
<accession>A0A6J1EKA0</accession>
<dbReference type="KEGG" id="cmos:111435128"/>
<dbReference type="Proteomes" id="UP000504609">
    <property type="component" value="Unplaced"/>
</dbReference>
<comment type="similarity">
    <text evidence="2 6">Belongs to the multi antimicrobial extrusion (MATE) (TC 2.A.66.1) family.</text>
</comment>
<reference evidence="9" key="1">
    <citation type="submission" date="2025-08" db="UniProtKB">
        <authorList>
            <consortium name="RefSeq"/>
        </authorList>
    </citation>
    <scope>IDENTIFICATION</scope>
    <source>
        <tissue evidence="9">Young leaves</tissue>
    </source>
</reference>
<dbReference type="InterPro" id="IPR002528">
    <property type="entry name" value="MATE_fam"/>
</dbReference>
<feature type="transmembrane region" description="Helical" evidence="6">
    <location>
        <begin position="390"/>
        <end position="410"/>
    </location>
</feature>
<feature type="transmembrane region" description="Helical" evidence="6">
    <location>
        <begin position="431"/>
        <end position="451"/>
    </location>
</feature>
<dbReference type="NCBIfam" id="TIGR00797">
    <property type="entry name" value="matE"/>
    <property type="match status" value="1"/>
</dbReference>
<feature type="transmembrane region" description="Helical" evidence="6">
    <location>
        <begin position="210"/>
        <end position="232"/>
    </location>
</feature>
<dbReference type="GO" id="GO:0016020">
    <property type="term" value="C:membrane"/>
    <property type="evidence" value="ECO:0007669"/>
    <property type="project" value="UniProtKB-SubCell"/>
</dbReference>
<feature type="transmembrane region" description="Helical" evidence="6">
    <location>
        <begin position="521"/>
        <end position="541"/>
    </location>
</feature>
<evidence type="ECO:0000313" key="9">
    <source>
        <dbReference type="RefSeq" id="XP_022928234.1"/>
    </source>
</evidence>
<sequence length="554" mass="59557">MAASCHFTELTVPRIALNRRRMLDCSLALGPRHAVDFGSRFRRTISEKPNGTGKLSAGVHKDLIGPLFAGRRNAISNQFSDSLYEEEEEDSSRERNSATAVWGKNGNNDEQSGDDVKYELVVLCLPAMAGQAMLLAGQLLETASVGKLGALELASAGVSINIFNYLSKLFNVPLLSVATSFVAEDISKHGFQHPSLDSVQRKHLSSVSTALVLALGVGVFEALILYFGSGILLNAMGIPCGSSLRIQAQKFLTLRALGAPAVALYLTLQGVFRGFKDTKTLVLCLGIGNFLAVCLFPLLIYYFQLGATGAAISIVVSQYVIAFLMIWFLNKRVVLLSPKFGALQFGEYMKSGSFLFGRTLSILTTMTVAMSMVTRQGAVPMAAHQICMQVWLAVTTLTEALATSSQVIVASAASKRDYKTAKKVTSLAIKVGLLAGIILCAVLGASFHSLAPLFTKDPQVLEILRKGVLFVSGAQPLIPLATLFDGLHYGVSDFPYAAWSTVVVGTVSSCVMLYAPSSFGLYRTWLGLTLFLGLRTVAGFARYNLALELKDTTV</sequence>
<protein>
    <recommendedName>
        <fullName evidence="6">Protein DETOXIFICATION</fullName>
    </recommendedName>
    <alternativeName>
        <fullName evidence="6">Multidrug and toxic compound extrusion protein</fullName>
    </alternativeName>
</protein>
<dbReference type="GO" id="GO:0015297">
    <property type="term" value="F:antiporter activity"/>
    <property type="evidence" value="ECO:0007669"/>
    <property type="project" value="InterPro"/>
</dbReference>
<evidence type="ECO:0000313" key="8">
    <source>
        <dbReference type="Proteomes" id="UP000504609"/>
    </source>
</evidence>
<dbReference type="PANTHER" id="PTHR42893:SF45">
    <property type="entry name" value="PROTEIN DETOXIFICATION 45, CHLOROPLASTIC"/>
    <property type="match status" value="1"/>
</dbReference>
<dbReference type="GO" id="GO:0042910">
    <property type="term" value="F:xenobiotic transmembrane transporter activity"/>
    <property type="evidence" value="ECO:0007669"/>
    <property type="project" value="InterPro"/>
</dbReference>
<evidence type="ECO:0000256" key="7">
    <source>
        <dbReference type="SAM" id="MobiDB-lite"/>
    </source>
</evidence>
<feature type="transmembrane region" description="Helical" evidence="6">
    <location>
        <begin position="280"/>
        <end position="303"/>
    </location>
</feature>
<gene>
    <name evidence="9" type="primary">LOC111435128</name>
</gene>
<dbReference type="GO" id="GO:0009507">
    <property type="term" value="C:chloroplast"/>
    <property type="evidence" value="ECO:0007669"/>
    <property type="project" value="TreeGrafter"/>
</dbReference>
<feature type="transmembrane region" description="Helical" evidence="6">
    <location>
        <begin position="496"/>
        <end position="515"/>
    </location>
</feature>
<evidence type="ECO:0000256" key="3">
    <source>
        <dbReference type="ARBA" id="ARBA00022692"/>
    </source>
</evidence>
<feature type="transmembrane region" description="Helical" evidence="6">
    <location>
        <begin position="463"/>
        <end position="484"/>
    </location>
</feature>
<dbReference type="GeneID" id="111435128"/>
<dbReference type="AlphaFoldDB" id="A0A6J1EKA0"/>
<keyword evidence="8" id="KW-1185">Reference proteome</keyword>
<feature type="transmembrane region" description="Helical" evidence="6">
    <location>
        <begin position="309"/>
        <end position="330"/>
    </location>
</feature>
<evidence type="ECO:0000256" key="4">
    <source>
        <dbReference type="ARBA" id="ARBA00022989"/>
    </source>
</evidence>
<comment type="subcellular location">
    <subcellularLocation>
        <location evidence="1">Membrane</location>
        <topology evidence="1">Multi-pass membrane protein</topology>
    </subcellularLocation>
</comment>
<evidence type="ECO:0000256" key="6">
    <source>
        <dbReference type="RuleBase" id="RU004914"/>
    </source>
</evidence>
<keyword evidence="5 6" id="KW-0472">Membrane</keyword>
<evidence type="ECO:0000256" key="5">
    <source>
        <dbReference type="ARBA" id="ARBA00023136"/>
    </source>
</evidence>
<feature type="transmembrane region" description="Helical" evidence="6">
    <location>
        <begin position="351"/>
        <end position="370"/>
    </location>
</feature>
<evidence type="ECO:0000256" key="2">
    <source>
        <dbReference type="ARBA" id="ARBA00010199"/>
    </source>
</evidence>
<feature type="transmembrane region" description="Helical" evidence="6">
    <location>
        <begin position="252"/>
        <end position="268"/>
    </location>
</feature>
<dbReference type="InterPro" id="IPR044644">
    <property type="entry name" value="DinF-like"/>
</dbReference>
<keyword evidence="4 6" id="KW-1133">Transmembrane helix</keyword>